<evidence type="ECO:0000313" key="2">
    <source>
        <dbReference type="EMBL" id="MCX2564651.1"/>
    </source>
</evidence>
<evidence type="ECO:0000313" key="3">
    <source>
        <dbReference type="Proteomes" id="UP001301152"/>
    </source>
</evidence>
<dbReference type="RefSeq" id="WP_143216392.1">
    <property type="nucleotide sequence ID" value="NZ_JAERKX010000009.1"/>
</dbReference>
<dbReference type="EMBL" id="JAPIUZ010000007">
    <property type="protein sequence ID" value="MCX2564651.1"/>
    <property type="molecule type" value="Genomic_DNA"/>
</dbReference>
<name>A0ABT3QHB2_9PROT</name>
<keyword evidence="3" id="KW-1185">Reference proteome</keyword>
<dbReference type="Proteomes" id="UP001301152">
    <property type="component" value="Unassembled WGS sequence"/>
</dbReference>
<sequence>MINSKARVKQPAKQAVKQPAKRKATVAAKKPARKDFVPDKISSTADLSDIASMSEVYFTNFSDDDDTTLRHVSEAERAIHFDSVWYLSAYPDVRDAGIEPVEHFLQHGMLEGRSPNAAFNAESYVNANPDIAAFPFGPFMHYVCFGYREKRALR</sequence>
<feature type="region of interest" description="Disordered" evidence="1">
    <location>
        <begin position="1"/>
        <end position="31"/>
    </location>
</feature>
<gene>
    <name evidence="2" type="ORF">OQ497_11895</name>
</gene>
<evidence type="ECO:0000256" key="1">
    <source>
        <dbReference type="SAM" id="MobiDB-lite"/>
    </source>
</evidence>
<protein>
    <submittedName>
        <fullName evidence="2">Uncharacterized protein</fullName>
    </submittedName>
</protein>
<proteinExistence type="predicted"/>
<accession>A0ABT3QHB2</accession>
<comment type="caution">
    <text evidence="2">The sequence shown here is derived from an EMBL/GenBank/DDBJ whole genome shotgun (WGS) entry which is preliminary data.</text>
</comment>
<organism evidence="2 3">
    <name type="scientific">Acetobacter thailandicus</name>
    <dbReference type="NCBI Taxonomy" id="1502842"/>
    <lineage>
        <taxon>Bacteria</taxon>
        <taxon>Pseudomonadati</taxon>
        <taxon>Pseudomonadota</taxon>
        <taxon>Alphaproteobacteria</taxon>
        <taxon>Acetobacterales</taxon>
        <taxon>Acetobacteraceae</taxon>
        <taxon>Acetobacter</taxon>
    </lineage>
</organism>
<reference evidence="2 3" key="1">
    <citation type="submission" date="2022-11" db="EMBL/GenBank/DDBJ databases">
        <title>Genome sequencing of Acetobacter type strain.</title>
        <authorList>
            <person name="Heo J."/>
            <person name="Lee D."/>
            <person name="Han B.-H."/>
            <person name="Hong S.-B."/>
            <person name="Kwon S.-W."/>
        </authorList>
    </citation>
    <scope>NUCLEOTIDE SEQUENCE [LARGE SCALE GENOMIC DNA]</scope>
    <source>
        <strain evidence="2 3">KACC 21253</strain>
    </source>
</reference>
<feature type="compositionally biased region" description="Basic residues" evidence="1">
    <location>
        <begin position="1"/>
        <end position="10"/>
    </location>
</feature>